<dbReference type="InterPro" id="IPR003813">
    <property type="entry name" value="MvhD/FlpD"/>
</dbReference>
<keyword evidence="12 15" id="KW-0408">Iron</keyword>
<dbReference type="Pfam" id="PF13187">
    <property type="entry name" value="Fer4_9"/>
    <property type="match status" value="1"/>
</dbReference>
<dbReference type="AlphaFoldDB" id="K2QAS6"/>
<evidence type="ECO:0000256" key="3">
    <source>
        <dbReference type="ARBA" id="ARBA00009293"/>
    </source>
</evidence>
<gene>
    <name evidence="17" type="ORF">A994_10599</name>
</gene>
<evidence type="ECO:0000256" key="9">
    <source>
        <dbReference type="ARBA" id="ARBA00022827"/>
    </source>
</evidence>
<dbReference type="Gene3D" id="3.30.70.3270">
    <property type="match status" value="1"/>
</dbReference>
<keyword evidence="11 15" id="KW-0560">Oxidoreductase</keyword>
<dbReference type="InterPro" id="IPR017900">
    <property type="entry name" value="4Fe4S_Fe_S_CS"/>
</dbReference>
<evidence type="ECO:0000256" key="5">
    <source>
        <dbReference type="ARBA" id="ARBA00022485"/>
    </source>
</evidence>
<feature type="domain" description="4Fe-4S ferredoxin-type" evidence="16">
    <location>
        <begin position="245"/>
        <end position="275"/>
    </location>
</feature>
<keyword evidence="6 15" id="KW-0285">Flavoprotein</keyword>
<dbReference type="GO" id="GO:0051537">
    <property type="term" value="F:2 iron, 2 sulfur cluster binding"/>
    <property type="evidence" value="ECO:0007669"/>
    <property type="project" value="UniProtKB-KW"/>
</dbReference>
<comment type="cofactor">
    <cofactor evidence="1 15">
        <name>FAD</name>
        <dbReference type="ChEBI" id="CHEBI:57692"/>
    </cofactor>
</comment>
<evidence type="ECO:0000256" key="14">
    <source>
        <dbReference type="ARBA" id="ARBA00034078"/>
    </source>
</evidence>
<evidence type="ECO:0000256" key="10">
    <source>
        <dbReference type="ARBA" id="ARBA00022982"/>
    </source>
</evidence>
<evidence type="ECO:0000256" key="2">
    <source>
        <dbReference type="ARBA" id="ARBA00006561"/>
    </source>
</evidence>
<dbReference type="GO" id="GO:0046872">
    <property type="term" value="F:metal ion binding"/>
    <property type="evidence" value="ECO:0007669"/>
    <property type="project" value="UniProtKB-KW"/>
</dbReference>
<keyword evidence="9 15" id="KW-0274">FAD</keyword>
<evidence type="ECO:0000313" key="18">
    <source>
        <dbReference type="Proteomes" id="UP000007360"/>
    </source>
</evidence>
<dbReference type="UniPathway" id="UPA00647">
    <property type="reaction ID" value="UER00700"/>
</dbReference>
<keyword evidence="8 15" id="KW-0479">Metal-binding</keyword>
<dbReference type="SUPFAM" id="SSF54862">
    <property type="entry name" value="4Fe-4S ferredoxins"/>
    <property type="match status" value="1"/>
</dbReference>
<dbReference type="SUPFAM" id="SSF51905">
    <property type="entry name" value="FAD/NAD(P)-binding domain"/>
    <property type="match status" value="1"/>
</dbReference>
<reference evidence="17 18" key="1">
    <citation type="journal article" date="2012" name="J. Bacteriol.">
        <title>Draft genome sequence of Methanobacterium formicicum DSM 3637, an archaebacterium isolated from the methane producer amoeba Pelomyxa palustris.</title>
        <authorList>
            <person name="Gutierrez G."/>
        </authorList>
    </citation>
    <scope>NUCLEOTIDE SEQUENCE [LARGE SCALE GENOMIC DNA]</scope>
    <source>
        <strain evidence="18">DSM 3637 / PP1</strain>
    </source>
</reference>
<feature type="domain" description="4Fe-4S ferredoxin-type" evidence="16">
    <location>
        <begin position="608"/>
        <end position="637"/>
    </location>
</feature>
<comment type="similarity">
    <text evidence="3">Belongs to the MvhD/VhuD family.</text>
</comment>
<evidence type="ECO:0000313" key="17">
    <source>
        <dbReference type="EMBL" id="EKF85061.1"/>
    </source>
</evidence>
<evidence type="ECO:0000256" key="7">
    <source>
        <dbReference type="ARBA" id="ARBA00022714"/>
    </source>
</evidence>
<dbReference type="InterPro" id="IPR039650">
    <property type="entry name" value="HdrA-like"/>
</dbReference>
<evidence type="ECO:0000256" key="11">
    <source>
        <dbReference type="ARBA" id="ARBA00023002"/>
    </source>
</evidence>
<protein>
    <recommendedName>
        <fullName evidence="15">CoB--CoM heterodisulfide reductase iron-sulfur subunit A</fullName>
        <ecNumber evidence="15">1.8.-.-</ecNumber>
    </recommendedName>
</protein>
<dbReference type="Gene3D" id="3.50.50.60">
    <property type="entry name" value="FAD/NAD(P)-binding domain"/>
    <property type="match status" value="1"/>
</dbReference>
<accession>K2QAS6</accession>
<name>K2QAS6_METFP</name>
<dbReference type="RefSeq" id="WP_004031578.1">
    <property type="nucleotide sequence ID" value="NZ_AMPO01000010.1"/>
</dbReference>
<evidence type="ECO:0000256" key="8">
    <source>
        <dbReference type="ARBA" id="ARBA00022723"/>
    </source>
</evidence>
<proteinExistence type="inferred from homology"/>
<dbReference type="GO" id="GO:0051539">
    <property type="term" value="F:4 iron, 4 sulfur cluster binding"/>
    <property type="evidence" value="ECO:0007669"/>
    <property type="project" value="UniProtKB-UniRule"/>
</dbReference>
<keyword evidence="10" id="KW-0249">Electron transport</keyword>
<comment type="similarity">
    <text evidence="2 15">Belongs to the HdrA family.</text>
</comment>
<dbReference type="PROSITE" id="PS00198">
    <property type="entry name" value="4FE4S_FER_1"/>
    <property type="match status" value="2"/>
</dbReference>
<evidence type="ECO:0000256" key="13">
    <source>
        <dbReference type="ARBA" id="ARBA00023014"/>
    </source>
</evidence>
<keyword evidence="18" id="KW-1185">Reference proteome</keyword>
<dbReference type="Proteomes" id="UP000007360">
    <property type="component" value="Unassembled WGS sequence"/>
</dbReference>
<dbReference type="NCBIfam" id="NF041891">
    <property type="entry name" value="hdrA_Methbact"/>
    <property type="match status" value="1"/>
</dbReference>
<evidence type="ECO:0000256" key="1">
    <source>
        <dbReference type="ARBA" id="ARBA00001974"/>
    </source>
</evidence>
<comment type="cofactor">
    <cofactor evidence="15">
        <name>[4Fe-4S] cluster</name>
        <dbReference type="ChEBI" id="CHEBI:49883"/>
    </cofactor>
</comment>
<dbReference type="InterPro" id="IPR036188">
    <property type="entry name" value="FAD/NAD-bd_sf"/>
</dbReference>
<keyword evidence="7" id="KW-0001">2Fe-2S</keyword>
<feature type="domain" description="4Fe-4S ferredoxin-type" evidence="16">
    <location>
        <begin position="292"/>
        <end position="321"/>
    </location>
</feature>
<keyword evidence="13 15" id="KW-0411">Iron-sulfur</keyword>
<evidence type="ECO:0000256" key="15">
    <source>
        <dbReference type="RuleBase" id="RU366072"/>
    </source>
</evidence>
<comment type="function">
    <text evidence="15">Part of a complex that catalyzes the reversible reduction of CoM-S-S-CoB to the thiol-coenzymes H-S-CoM (coenzyme M) and H-S-CoB (coenzyme B).</text>
</comment>
<feature type="domain" description="4Fe-4S ferredoxin-type" evidence="16">
    <location>
        <begin position="579"/>
        <end position="607"/>
    </location>
</feature>
<dbReference type="InterPro" id="IPR017896">
    <property type="entry name" value="4Fe4S_Fe-S-bd"/>
</dbReference>
<comment type="pathway">
    <text evidence="15">Cofactor metabolism; coenzyme M-coenzyme B heterodisulfide reduction; coenzyme B and coenzyme M from coenzyme M-coenzyme B heterodisulfide: step 1/1.</text>
</comment>
<comment type="caution">
    <text evidence="17">The sequence shown here is derived from an EMBL/GenBank/DDBJ whole genome shotgun (WGS) entry which is preliminary data.</text>
</comment>
<dbReference type="Pfam" id="PF12831">
    <property type="entry name" value="FAD_oxidored"/>
    <property type="match status" value="1"/>
</dbReference>
<keyword evidence="5 15" id="KW-0004">4Fe-4S</keyword>
<dbReference type="PANTHER" id="PTHR43498">
    <property type="entry name" value="FERREDOXIN:COB-COM HETERODISULFIDE REDUCTASE SUBUNIT A"/>
    <property type="match status" value="1"/>
</dbReference>
<dbReference type="PANTHER" id="PTHR43498:SF1">
    <property type="entry name" value="COB--COM HETERODISULFIDE REDUCTASE IRON-SULFUR SUBUNIT A"/>
    <property type="match status" value="1"/>
</dbReference>
<comment type="cofactor">
    <cofactor evidence="14">
        <name>[2Fe-2S] cluster</name>
        <dbReference type="ChEBI" id="CHEBI:190135"/>
    </cofactor>
</comment>
<sequence>MNENDFNLNPAKQNLRVGVFLCRCGGNISDNVDMEKLRSSLDATVVEEFENLCSINGRKLIRDSIIDKHLDRVVVAACSPITHEKTFQKYVKPLNPYLMQMANIREQCSWVHSDTGKATDKAISLTVAAIEKAKYSEPIDPLLRRTKKSVAVIGGGISGITTALSLARQGIKTRIIEERSTIGGSMVKIGKVFSPEKLAEECAMCLLNPLVNEAVENKNIKILTKTKLLRAERKAGNFNLIVEKKPGFVKAERCIACGSCAEACPVEVPNSWNENMTIRKAIYKSFPQAVPDVYTIDDENCIQCGACQETCKMDAIDFSMETEVMPINVGSVIIATGHDRFDLSKRPEYGYERFQDVVSQMELARIMGVNGPTEGQLQRPSNGQVPKRVVMIQCVGSRDDKPDGNPYCSKVCCMVAMKHSNVIKHYYPETEVIICYTDMRTPGMYEKYLRYGQNRGIKLIRGRAGEVTWKNDKLVVRVEESLEHSPLEIETDMVVLSEAMEPSEGTKQVGELLDVGLTEDMFIREIHPKIKPVNTDVEGIYVCGTAQGPKDITDSVSQANAAAAKVAELMNGDLEVDPFVATIDTSQCNLCNKCIDTCKYKAIYIQEDNMGIDPIACKGCGICLSQCPEEAISISGNADEKLFGIISGVLKGKEKGERIILTFLDSVGYLAADNMGINKITYPESIRIIKLPSSNRLMTKHILYAFQKGADGIFLGEYPDDLMYPHLKEKVKHLKKVLEENNINPKRLTLHRVYIPYFRGLANKLTLFDQEISSLNQQYQKEDRSAKVLDEPLE</sequence>
<dbReference type="Gene3D" id="3.30.70.20">
    <property type="match status" value="1"/>
</dbReference>
<dbReference type="PATRIC" id="fig|1204725.3.peg.2132"/>
<dbReference type="EC" id="1.8.-.-" evidence="15"/>
<evidence type="ECO:0000259" key="16">
    <source>
        <dbReference type="PROSITE" id="PS51379"/>
    </source>
</evidence>
<dbReference type="GO" id="GO:0016491">
    <property type="term" value="F:oxidoreductase activity"/>
    <property type="evidence" value="ECO:0007669"/>
    <property type="project" value="UniProtKB-UniRule"/>
</dbReference>
<dbReference type="Pfam" id="PF02662">
    <property type="entry name" value="FlpD"/>
    <property type="match status" value="1"/>
</dbReference>
<evidence type="ECO:0000256" key="12">
    <source>
        <dbReference type="ARBA" id="ARBA00023004"/>
    </source>
</evidence>
<dbReference type="OrthoDB" id="32867at2157"/>
<dbReference type="EMBL" id="AMPO01000010">
    <property type="protein sequence ID" value="EKF85061.1"/>
    <property type="molecule type" value="Genomic_DNA"/>
</dbReference>
<dbReference type="PROSITE" id="PS51379">
    <property type="entry name" value="4FE4S_FER_2"/>
    <property type="match status" value="4"/>
</dbReference>
<evidence type="ECO:0000256" key="4">
    <source>
        <dbReference type="ARBA" id="ARBA00022448"/>
    </source>
</evidence>
<comment type="subunit">
    <text evidence="15">The ferredoxin:CoB-CoM heterodisulfide reductase is composed of three subunits; HdrA, HdrB and HdrC.</text>
</comment>
<evidence type="ECO:0000256" key="6">
    <source>
        <dbReference type="ARBA" id="ARBA00022630"/>
    </source>
</evidence>
<keyword evidence="4" id="KW-0813">Transport</keyword>
<organism evidence="17 18">
    <name type="scientific">Methanobacterium formicicum (strain DSM 3637 / PP1)</name>
    <dbReference type="NCBI Taxonomy" id="1204725"/>
    <lineage>
        <taxon>Archaea</taxon>
        <taxon>Methanobacteriati</taxon>
        <taxon>Methanobacteriota</taxon>
        <taxon>Methanomada group</taxon>
        <taxon>Methanobacteria</taxon>
        <taxon>Methanobacteriales</taxon>
        <taxon>Methanobacteriaceae</taxon>
        <taxon>Methanobacterium</taxon>
    </lineage>
</organism>